<evidence type="ECO:0000256" key="1">
    <source>
        <dbReference type="SAM" id="Phobius"/>
    </source>
</evidence>
<dbReference type="STRING" id="1413211.U473_02175"/>
<dbReference type="RefSeq" id="WP_068722909.1">
    <property type="nucleotide sequence ID" value="NZ_LSKU01000001.1"/>
</dbReference>
<keyword evidence="1" id="KW-1133">Transmembrane helix</keyword>
<comment type="caution">
    <text evidence="2">The sequence shown here is derived from an EMBL/GenBank/DDBJ whole genome shotgun (WGS) entry which is preliminary data.</text>
</comment>
<name>A0A135L1V5_9BACI</name>
<dbReference type="EMBL" id="LSKU01000001">
    <property type="protein sequence ID" value="KXG42965.1"/>
    <property type="molecule type" value="Genomic_DNA"/>
</dbReference>
<organism evidence="2 3">
    <name type="scientific">Tepidibacillus decaturensis</name>
    <dbReference type="NCBI Taxonomy" id="1413211"/>
    <lineage>
        <taxon>Bacteria</taxon>
        <taxon>Bacillati</taxon>
        <taxon>Bacillota</taxon>
        <taxon>Bacilli</taxon>
        <taxon>Bacillales</taxon>
        <taxon>Bacillaceae</taxon>
        <taxon>Tepidibacillus</taxon>
    </lineage>
</organism>
<sequence length="79" mass="9579">MNKFLETILIIFLMIIGISFILFVFRMIWLPPSSMGMMMGRTMMVHHMNLWLRGTFFIFLIFVILFVIAWFIEKNKRDK</sequence>
<keyword evidence="1" id="KW-0812">Transmembrane</keyword>
<gene>
    <name evidence="2" type="ORF">U473_02175</name>
</gene>
<evidence type="ECO:0000313" key="3">
    <source>
        <dbReference type="Proteomes" id="UP000070352"/>
    </source>
</evidence>
<reference evidence="2 3" key="1">
    <citation type="submission" date="2016-02" db="EMBL/GenBank/DDBJ databases">
        <title>Draft Genome for Tepidibacillus decaturensis nov. sp. Strain Z9, an Anaerobic, Moderately Thermophilic and Heterotrophic Bacterium from Deep Subsurface of the Illinois Basin, USA.</title>
        <authorList>
            <person name="Dong Y."/>
            <person name="Chang J.Y."/>
            <person name="Sanford R."/>
            <person name="Fouke B.W."/>
        </authorList>
    </citation>
    <scope>NUCLEOTIDE SEQUENCE [LARGE SCALE GENOMIC DNA]</scope>
    <source>
        <strain evidence="2 3">Z9</strain>
    </source>
</reference>
<protein>
    <submittedName>
        <fullName evidence="2">Uncharacterized protein</fullName>
    </submittedName>
</protein>
<dbReference type="AlphaFoldDB" id="A0A135L1V5"/>
<dbReference type="Proteomes" id="UP000070352">
    <property type="component" value="Unassembled WGS sequence"/>
</dbReference>
<keyword evidence="3" id="KW-1185">Reference proteome</keyword>
<keyword evidence="1" id="KW-0472">Membrane</keyword>
<feature type="transmembrane region" description="Helical" evidence="1">
    <location>
        <begin position="50"/>
        <end position="72"/>
    </location>
</feature>
<feature type="transmembrane region" description="Helical" evidence="1">
    <location>
        <begin position="7"/>
        <end position="30"/>
    </location>
</feature>
<proteinExistence type="predicted"/>
<evidence type="ECO:0000313" key="2">
    <source>
        <dbReference type="EMBL" id="KXG42965.1"/>
    </source>
</evidence>
<accession>A0A135L1V5</accession>